<dbReference type="Gene3D" id="3.90.226.10">
    <property type="entry name" value="2-enoyl-CoA Hydratase, Chain A, domain 1"/>
    <property type="match status" value="1"/>
</dbReference>
<evidence type="ECO:0000313" key="3">
    <source>
        <dbReference type="EMBL" id="KFH42128.1"/>
    </source>
</evidence>
<name>A0A086SYE6_HAPC1</name>
<dbReference type="STRING" id="857340.A0A086SYE6"/>
<comment type="similarity">
    <text evidence="1">Belongs to the enoyl-CoA hydratase/isomerase family.</text>
</comment>
<dbReference type="InterPro" id="IPR014748">
    <property type="entry name" value="Enoyl-CoA_hydra_C"/>
</dbReference>
<accession>A0A086SYE6</accession>
<dbReference type="Proteomes" id="UP000029964">
    <property type="component" value="Unassembled WGS sequence"/>
</dbReference>
<dbReference type="CDD" id="cd06558">
    <property type="entry name" value="crotonase-like"/>
    <property type="match status" value="1"/>
</dbReference>
<proteinExistence type="inferred from homology"/>
<dbReference type="Pfam" id="PF00378">
    <property type="entry name" value="ECH_1"/>
    <property type="match status" value="1"/>
</dbReference>
<keyword evidence="2" id="KW-0456">Lyase</keyword>
<dbReference type="OrthoDB" id="2018133at2759"/>
<gene>
    <name evidence="3" type="ORF">ACRE_071240</name>
</gene>
<dbReference type="FunFam" id="1.10.12.10:FF:000001">
    <property type="entry name" value="Probable enoyl-CoA hydratase, mitochondrial"/>
    <property type="match status" value="1"/>
</dbReference>
<dbReference type="SUPFAM" id="SSF52096">
    <property type="entry name" value="ClpP/crotonase"/>
    <property type="match status" value="1"/>
</dbReference>
<evidence type="ECO:0000313" key="4">
    <source>
        <dbReference type="Proteomes" id="UP000029964"/>
    </source>
</evidence>
<dbReference type="InterPro" id="IPR029045">
    <property type="entry name" value="ClpP/crotonase-like_dom_sf"/>
</dbReference>
<dbReference type="Gene3D" id="1.10.12.10">
    <property type="entry name" value="Lyase 2-enoyl-coa Hydratase, Chain A, domain 2"/>
    <property type="match status" value="1"/>
</dbReference>
<protein>
    <submittedName>
        <fullName evidence="3">2,3-dehydroadipyl-CoA hydratase-like protein</fullName>
    </submittedName>
</protein>
<dbReference type="AlphaFoldDB" id="A0A086SYE6"/>
<keyword evidence="4" id="KW-1185">Reference proteome</keyword>
<dbReference type="GO" id="GO:0005739">
    <property type="term" value="C:mitochondrion"/>
    <property type="evidence" value="ECO:0007669"/>
    <property type="project" value="TreeGrafter"/>
</dbReference>
<dbReference type="GO" id="GO:0006635">
    <property type="term" value="P:fatty acid beta-oxidation"/>
    <property type="evidence" value="ECO:0007669"/>
    <property type="project" value="TreeGrafter"/>
</dbReference>
<dbReference type="PANTHER" id="PTHR11941:SF166">
    <property type="entry name" value="ENOYL-COA HYDRATASE_ISOMERASE FAMILY PROTEIN (AFU_ORTHOLOGUE AFUA_8G01210)"/>
    <property type="match status" value="1"/>
</dbReference>
<dbReference type="GO" id="GO:0016836">
    <property type="term" value="F:hydro-lyase activity"/>
    <property type="evidence" value="ECO:0007669"/>
    <property type="project" value="UniProtKB-ARBA"/>
</dbReference>
<evidence type="ECO:0000256" key="2">
    <source>
        <dbReference type="ARBA" id="ARBA00023239"/>
    </source>
</evidence>
<dbReference type="EMBL" id="JPKY01000103">
    <property type="protein sequence ID" value="KFH42128.1"/>
    <property type="molecule type" value="Genomic_DNA"/>
</dbReference>
<reference evidence="4" key="1">
    <citation type="journal article" date="2014" name="Genome Announc.">
        <title>Genome sequence and annotation of Acremonium chrysogenum, producer of the beta-lactam antibiotic cephalosporin C.</title>
        <authorList>
            <person name="Terfehr D."/>
            <person name="Dahlmann T.A."/>
            <person name="Specht T."/>
            <person name="Zadra I."/>
            <person name="Kuernsteiner H."/>
            <person name="Kueck U."/>
        </authorList>
    </citation>
    <scope>NUCLEOTIDE SEQUENCE [LARGE SCALE GENOMIC DNA]</scope>
    <source>
        <strain evidence="4">ATCC 11550 / CBS 779.69 / DSM 880 / IAM 14645 / JCM 23072 / IMI 49137</strain>
    </source>
</reference>
<dbReference type="InterPro" id="IPR001753">
    <property type="entry name" value="Enoyl-CoA_hydra/iso"/>
</dbReference>
<dbReference type="HOGENOM" id="CLU_009834_7_6_1"/>
<comment type="caution">
    <text evidence="3">The sequence shown here is derived from an EMBL/GenBank/DDBJ whole genome shotgun (WGS) entry which is preliminary data.</text>
</comment>
<sequence>MSETLVNVSNPVDGVRVLAFNRPTKRNALSQELIDVFLRDLGAAAADQSVKVVVVTGSSTFFCAGADIKEISELDADGARQCRYLEDLCQGLQSVRKPVVAAVEGMACDLIFASTSSRFGLPEVSIGLLPGAGGTQRLTNAVGKYKAMQMILLGTPITAAEASAAGLVADVFEPGNVLDKVLQTASKLASMSPSALSLAKEAVCRSDDLGRDDSFERSLYYYAFGTQDKREGVGAFLEKRAPKWGM</sequence>
<dbReference type="PANTHER" id="PTHR11941">
    <property type="entry name" value="ENOYL-COA HYDRATASE-RELATED"/>
    <property type="match status" value="1"/>
</dbReference>
<evidence type="ECO:0000256" key="1">
    <source>
        <dbReference type="ARBA" id="ARBA00005254"/>
    </source>
</evidence>
<organism evidence="3 4">
    <name type="scientific">Hapsidospora chrysogenum (strain ATCC 11550 / CBS 779.69 / DSM 880 / IAM 14645 / JCM 23072 / IMI 49137)</name>
    <name type="common">Acremonium chrysogenum</name>
    <dbReference type="NCBI Taxonomy" id="857340"/>
    <lineage>
        <taxon>Eukaryota</taxon>
        <taxon>Fungi</taxon>
        <taxon>Dikarya</taxon>
        <taxon>Ascomycota</taxon>
        <taxon>Pezizomycotina</taxon>
        <taxon>Sordariomycetes</taxon>
        <taxon>Hypocreomycetidae</taxon>
        <taxon>Hypocreales</taxon>
        <taxon>Bionectriaceae</taxon>
        <taxon>Hapsidospora</taxon>
    </lineage>
</organism>